<dbReference type="InterPro" id="IPR018960">
    <property type="entry name" value="DUF1990"/>
</dbReference>
<dbReference type="Gene3D" id="3.30.40.10">
    <property type="entry name" value="Zinc/RING finger domain, C3HC4 (zinc finger)"/>
    <property type="match status" value="1"/>
</dbReference>
<evidence type="ECO:0000256" key="2">
    <source>
        <dbReference type="SAM" id="MobiDB-lite"/>
    </source>
</evidence>
<sequence>MLRPPPDSSGFAFAMDDDVRAKTRSCAGAETSTAAASRIIAQWAARRRQACEQMVLTTLDLDRRDRESELIALARLHAVSMLDASFLHAGEGGGGGRRRARSPERALVRQIAREWAAAGAGEGAARGRGRAEEWLGETERQRVRSIRERVRMATDQGGPEHGDLTRLRGRHDDVVTRMAMERQRELQGLSEHRAVSAFAHRGRIQSFLRGRFFRSGRPMNDERPNSMAARELGQLRQSHHPVSRLREEVRFQTESIASDQSGSGELSTQNSSVGDDEHDDNHHVQNASREYEIRTNRSMGDEPDGNDVLQNDFHQEQIQQYEEYSSDSRSSEQDSGQSVSTSSTESGNGVQHEADLPWSRDISVAEDGQDDSSFLDREEEWHVIESHEEEPQWQLSPSLNSTRNRFSSPPEDDDVYGVELRELLSRRSVSNLLRSGFRQSLDQLIQSYVERQEHDWDFQGQRPSSSGVVLNEDPIEIRMDEPAARDERPQAWTTGLSDEALFPSQQRQREWQIENWSQQAMHRSEFQDWDAVNVLRDEVSGVQRGMSSMQQMLEACMEMQIELQRSIKQEVSAALNRSLAMPADEETLEEDGSQWKLARKGTCCICCDNQIDSLLYRCGHMCTCSKCAGELLHGVGKCPLCRAPIVEDKALVAMVWGAGLFLSLGRPTQEQQKSCLAAAGGFNYDADLRGAARPKSETSDKALMERGFFVNRSRVLIGSGADTFVQAKSALLSWRHLSLGWANVEPETAVKVGTRFCICYKEVIPFPWVMLPLQIAYVIDRDGDGRSKPKSMSKGGGGGGAGSSSSSMFAFGSGTLQGHLLAGEERFSVEVDEEDRVWYEVVSLSKPAHILATLCYPYVQLRQKHFARQSGQAIRRHLSTDKQK</sequence>
<feature type="compositionally biased region" description="Low complexity" evidence="2">
    <location>
        <begin position="333"/>
        <end position="347"/>
    </location>
</feature>
<dbReference type="EMBL" id="PQIB02000005">
    <property type="protein sequence ID" value="RLN15452.1"/>
    <property type="molecule type" value="Genomic_DNA"/>
</dbReference>
<dbReference type="GO" id="GO:0008270">
    <property type="term" value="F:zinc ion binding"/>
    <property type="evidence" value="ECO:0007669"/>
    <property type="project" value="UniProtKB-KW"/>
</dbReference>
<dbReference type="Pfam" id="PF13920">
    <property type="entry name" value="zf-C3HC4_3"/>
    <property type="match status" value="1"/>
</dbReference>
<evidence type="ECO:0000313" key="4">
    <source>
        <dbReference type="EMBL" id="RLN15452.1"/>
    </source>
</evidence>
<keyword evidence="1" id="KW-0479">Metal-binding</keyword>
<feature type="compositionally biased region" description="Polar residues" evidence="2">
    <location>
        <begin position="255"/>
        <end position="273"/>
    </location>
</feature>
<dbReference type="PANTHER" id="PTHR46519">
    <property type="entry name" value="RING/U-BOX SUPERFAMILY PROTEIN"/>
    <property type="match status" value="1"/>
</dbReference>
<evidence type="ECO:0000313" key="5">
    <source>
        <dbReference type="Proteomes" id="UP000275267"/>
    </source>
</evidence>
<gene>
    <name evidence="4" type="ORF">C2845_PM02G40270</name>
</gene>
<dbReference type="Proteomes" id="UP000275267">
    <property type="component" value="Unassembled WGS sequence"/>
</dbReference>
<dbReference type="SUPFAM" id="SSF57850">
    <property type="entry name" value="RING/U-box"/>
    <property type="match status" value="1"/>
</dbReference>
<feature type="region of interest" description="Disordered" evidence="2">
    <location>
        <begin position="783"/>
        <end position="804"/>
    </location>
</feature>
<protein>
    <recommendedName>
        <fullName evidence="3">RING-type domain-containing protein</fullName>
    </recommendedName>
</protein>
<evidence type="ECO:0000256" key="1">
    <source>
        <dbReference type="PROSITE-ProRule" id="PRU00175"/>
    </source>
</evidence>
<keyword evidence="1" id="KW-0863">Zinc-finger</keyword>
<dbReference type="Pfam" id="PF09348">
    <property type="entry name" value="DUF1990"/>
    <property type="match status" value="1"/>
</dbReference>
<feature type="region of interest" description="Disordered" evidence="2">
    <location>
        <begin position="385"/>
        <end position="412"/>
    </location>
</feature>
<comment type="caution">
    <text evidence="4">The sequence shown here is derived from an EMBL/GenBank/DDBJ whole genome shotgun (WGS) entry which is preliminary data.</text>
</comment>
<proteinExistence type="predicted"/>
<dbReference type="InterPro" id="IPR001841">
    <property type="entry name" value="Znf_RING"/>
</dbReference>
<dbReference type="AlphaFoldDB" id="A0A3L6S5U4"/>
<name>A0A3L6S5U4_PANMI</name>
<dbReference type="InterPro" id="IPR013083">
    <property type="entry name" value="Znf_RING/FYVE/PHD"/>
</dbReference>
<reference evidence="5" key="1">
    <citation type="journal article" date="2019" name="Nat. Commun.">
        <title>The genome of broomcorn millet.</title>
        <authorList>
            <person name="Zou C."/>
            <person name="Miki D."/>
            <person name="Li D."/>
            <person name="Tang Q."/>
            <person name="Xiao L."/>
            <person name="Rajput S."/>
            <person name="Deng P."/>
            <person name="Jia W."/>
            <person name="Huang R."/>
            <person name="Zhang M."/>
            <person name="Sun Y."/>
            <person name="Hu J."/>
            <person name="Fu X."/>
            <person name="Schnable P.S."/>
            <person name="Li F."/>
            <person name="Zhang H."/>
            <person name="Feng B."/>
            <person name="Zhu X."/>
            <person name="Liu R."/>
            <person name="Schnable J.C."/>
            <person name="Zhu J.-K."/>
            <person name="Zhang H."/>
        </authorList>
    </citation>
    <scope>NUCLEOTIDE SEQUENCE [LARGE SCALE GENOMIC DNA]</scope>
</reference>
<dbReference type="CDD" id="cd16647">
    <property type="entry name" value="mRING-HC-C3HC5_NEU1"/>
    <property type="match status" value="1"/>
</dbReference>
<keyword evidence="5" id="KW-1185">Reference proteome</keyword>
<dbReference type="OrthoDB" id="6078042at2759"/>
<keyword evidence="1" id="KW-0862">Zinc</keyword>
<feature type="compositionally biased region" description="Polar residues" evidence="2">
    <location>
        <begin position="393"/>
        <end position="407"/>
    </location>
</feature>
<evidence type="ECO:0000259" key="3">
    <source>
        <dbReference type="PROSITE" id="PS50089"/>
    </source>
</evidence>
<accession>A0A3L6S5U4</accession>
<feature type="domain" description="RING-type" evidence="3">
    <location>
        <begin position="603"/>
        <end position="642"/>
    </location>
</feature>
<feature type="region of interest" description="Disordered" evidence="2">
    <location>
        <begin position="321"/>
        <end position="373"/>
    </location>
</feature>
<dbReference type="STRING" id="4540.A0A3L6S5U4"/>
<feature type="region of interest" description="Disordered" evidence="2">
    <location>
        <begin position="255"/>
        <end position="309"/>
    </location>
</feature>
<dbReference type="PROSITE" id="PS50089">
    <property type="entry name" value="ZF_RING_2"/>
    <property type="match status" value="1"/>
</dbReference>
<dbReference type="PANTHER" id="PTHR46519:SF5">
    <property type="entry name" value="RING_U-BOX SUPERFAMILY PROTEIN"/>
    <property type="match status" value="1"/>
</dbReference>
<feature type="compositionally biased region" description="Basic and acidic residues" evidence="2">
    <location>
        <begin position="279"/>
        <end position="295"/>
    </location>
</feature>
<organism evidence="4 5">
    <name type="scientific">Panicum miliaceum</name>
    <name type="common">Proso millet</name>
    <name type="synonym">Broomcorn millet</name>
    <dbReference type="NCBI Taxonomy" id="4540"/>
    <lineage>
        <taxon>Eukaryota</taxon>
        <taxon>Viridiplantae</taxon>
        <taxon>Streptophyta</taxon>
        <taxon>Embryophyta</taxon>
        <taxon>Tracheophyta</taxon>
        <taxon>Spermatophyta</taxon>
        <taxon>Magnoliopsida</taxon>
        <taxon>Liliopsida</taxon>
        <taxon>Poales</taxon>
        <taxon>Poaceae</taxon>
        <taxon>PACMAD clade</taxon>
        <taxon>Panicoideae</taxon>
        <taxon>Panicodae</taxon>
        <taxon>Paniceae</taxon>
        <taxon>Panicinae</taxon>
        <taxon>Panicum</taxon>
        <taxon>Panicum sect. Panicum</taxon>
    </lineage>
</organism>